<dbReference type="InterPro" id="IPR027417">
    <property type="entry name" value="P-loop_NTPase"/>
</dbReference>
<dbReference type="Gene3D" id="3.40.50.300">
    <property type="entry name" value="P-loop containing nucleotide triphosphate hydrolases"/>
    <property type="match status" value="1"/>
</dbReference>
<name>A0A8S5LE07_9CAUD</name>
<dbReference type="EMBL" id="BK014695">
    <property type="protein sequence ID" value="DAD68192.1"/>
    <property type="molecule type" value="Genomic_DNA"/>
</dbReference>
<protein>
    <submittedName>
        <fullName evidence="1">DNA replication protein</fullName>
    </submittedName>
</protein>
<evidence type="ECO:0000313" key="1">
    <source>
        <dbReference type="EMBL" id="DAD68192.1"/>
    </source>
</evidence>
<organism evidence="1">
    <name type="scientific">Siphoviridae sp. ctrWS2</name>
    <dbReference type="NCBI Taxonomy" id="2823602"/>
    <lineage>
        <taxon>Viruses</taxon>
        <taxon>Duplodnaviria</taxon>
        <taxon>Heunggongvirae</taxon>
        <taxon>Uroviricota</taxon>
        <taxon>Caudoviricetes</taxon>
    </lineage>
</organism>
<proteinExistence type="predicted"/>
<accession>A0A8S5LE07</accession>
<reference evidence="1" key="1">
    <citation type="journal article" date="2021" name="Proc. Natl. Acad. Sci. U.S.A.">
        <title>A Catalog of Tens of Thousands of Viruses from Human Metagenomes Reveals Hidden Associations with Chronic Diseases.</title>
        <authorList>
            <person name="Tisza M.J."/>
            <person name="Buck C.B."/>
        </authorList>
    </citation>
    <scope>NUCLEOTIDE SEQUENCE</scope>
    <source>
        <strain evidence="1">CtrWS2</strain>
    </source>
</reference>
<sequence length="241" mass="28346">MIDARYINGVCIFTQNANAEKCDFLQFLKRTSMIEPHESKYEYRNDVYLLSKLCAIGYLIVGYKDSENPRAVFCESGTRNGKTLFANFFREVSRMYVVQGKTLDITKNLFPWSQMPEGTKIVLIDDVPEQFCFEYLFPNITGDWHINKKGGRCSFLPFNKSPKLILTSEKPLPSKGPSLKYRMWRLRFSNYYNQERNIVSDFGKIFYHEWSTADWAYTWELIADCISLYLRYGYVDTDNIE</sequence>